<organism evidence="3 4">
    <name type="scientific">Protopolystoma xenopodis</name>
    <dbReference type="NCBI Taxonomy" id="117903"/>
    <lineage>
        <taxon>Eukaryota</taxon>
        <taxon>Metazoa</taxon>
        <taxon>Spiralia</taxon>
        <taxon>Lophotrochozoa</taxon>
        <taxon>Platyhelminthes</taxon>
        <taxon>Monogenea</taxon>
        <taxon>Polyopisthocotylea</taxon>
        <taxon>Polystomatidea</taxon>
        <taxon>Polystomatidae</taxon>
        <taxon>Protopolystoma</taxon>
    </lineage>
</organism>
<keyword evidence="4" id="KW-1185">Reference proteome</keyword>
<evidence type="ECO:0000256" key="1">
    <source>
        <dbReference type="ARBA" id="ARBA00008447"/>
    </source>
</evidence>
<evidence type="ECO:0000313" key="4">
    <source>
        <dbReference type="Proteomes" id="UP000784294"/>
    </source>
</evidence>
<evidence type="ECO:0000256" key="2">
    <source>
        <dbReference type="SAM" id="Coils"/>
    </source>
</evidence>
<protein>
    <submittedName>
        <fullName evidence="3">Uncharacterized protein</fullName>
    </submittedName>
</protein>
<dbReference type="Proteomes" id="UP000784294">
    <property type="component" value="Unassembled WGS sequence"/>
</dbReference>
<dbReference type="EMBL" id="CAAALY010097176">
    <property type="protein sequence ID" value="VEL28715.1"/>
    <property type="molecule type" value="Genomic_DNA"/>
</dbReference>
<keyword evidence="2" id="KW-0175">Coiled coil</keyword>
<comment type="caution">
    <text evidence="3">The sequence shown here is derived from an EMBL/GenBank/DDBJ whole genome shotgun (WGS) entry which is preliminary data.</text>
</comment>
<accession>A0A448X5P0</accession>
<dbReference type="InterPro" id="IPR014751">
    <property type="entry name" value="XRCC4-like_C"/>
</dbReference>
<gene>
    <name evidence="3" type="ORF">PXEA_LOCUS22155</name>
</gene>
<evidence type="ECO:0000313" key="3">
    <source>
        <dbReference type="EMBL" id="VEL28715.1"/>
    </source>
</evidence>
<proteinExistence type="inferred from homology"/>
<dbReference type="Gene3D" id="1.20.5.370">
    <property type="match status" value="1"/>
</dbReference>
<feature type="coiled-coil region" evidence="2">
    <location>
        <begin position="28"/>
        <end position="94"/>
    </location>
</feature>
<name>A0A448X5P0_9PLAT</name>
<dbReference type="SUPFAM" id="SSF90257">
    <property type="entry name" value="Myosin rod fragments"/>
    <property type="match status" value="1"/>
</dbReference>
<comment type="similarity">
    <text evidence="1">Belongs to the paramyosin family.</text>
</comment>
<dbReference type="AlphaFoldDB" id="A0A448X5P0"/>
<sequence>MKLAYFAQFRKSTTRTIEELTITITDMEVKYKSELSRLKKKYEATINELEINLDIANKANANLLKDNKNLAQRVKDLELLLEEERRNHEATQGNLQVRYFEAHSGRICYPAPCNVVQHDVTLHNKAASA</sequence>
<reference evidence="3" key="1">
    <citation type="submission" date="2018-11" db="EMBL/GenBank/DDBJ databases">
        <authorList>
            <consortium name="Pathogen Informatics"/>
        </authorList>
    </citation>
    <scope>NUCLEOTIDE SEQUENCE</scope>
</reference>